<dbReference type="RefSeq" id="WP_289267100.1">
    <property type="nucleotide sequence ID" value="NZ_OX365700.1"/>
</dbReference>
<dbReference type="PROSITE" id="PS51257">
    <property type="entry name" value="PROKAR_LIPOPROTEIN"/>
    <property type="match status" value="1"/>
</dbReference>
<reference evidence="2" key="1">
    <citation type="submission" date="2022-10" db="EMBL/GenBank/DDBJ databases">
        <authorList>
            <person name="Koch H."/>
        </authorList>
    </citation>
    <scope>NUCLEOTIDE SEQUENCE</scope>
    <source>
        <strain evidence="2">DNF</strain>
    </source>
</reference>
<dbReference type="InterPro" id="IPR007450">
    <property type="entry name" value="BamE_dom"/>
</dbReference>
<dbReference type="EMBL" id="OX365700">
    <property type="protein sequence ID" value="CAI4030100.1"/>
    <property type="molecule type" value="Genomic_DNA"/>
</dbReference>
<dbReference type="Pfam" id="PF04355">
    <property type="entry name" value="BamE"/>
    <property type="match status" value="1"/>
</dbReference>
<dbReference type="Proteomes" id="UP001179121">
    <property type="component" value="Chromosome"/>
</dbReference>
<evidence type="ECO:0000313" key="3">
    <source>
        <dbReference type="Proteomes" id="UP001179121"/>
    </source>
</evidence>
<proteinExistence type="predicted"/>
<dbReference type="KEGG" id="nti:DNFV4_00524"/>
<dbReference type="GO" id="GO:0019867">
    <property type="term" value="C:outer membrane"/>
    <property type="evidence" value="ECO:0007669"/>
    <property type="project" value="InterPro"/>
</dbReference>
<name>A0AA86MWC4_9BACT</name>
<dbReference type="AlphaFoldDB" id="A0AA86MWC4"/>
<keyword evidence="3" id="KW-1185">Reference proteome</keyword>
<evidence type="ECO:0000259" key="1">
    <source>
        <dbReference type="Pfam" id="PF04355"/>
    </source>
</evidence>
<feature type="domain" description="Outer membrane protein assembly factor BamE" evidence="1">
    <location>
        <begin position="46"/>
        <end position="119"/>
    </location>
</feature>
<sequence length="143" mass="15907">MNHVRSDRTPSGRTLLIRPALVLGLLWALFSTTGCAFVRGSYGEDVNQGDLSSIKTGISTRSDVASVLGAPDRIVEANGHEIFHYYHFDVKSGFILIFSRTNIKSDDIFVIFNQAGIVEDLVSGKTKPPLEFQFWPFDWPFGP</sequence>
<protein>
    <submittedName>
        <fullName evidence="2">SmpA_OmlA domain-containing protein</fullName>
    </submittedName>
</protein>
<gene>
    <name evidence="2" type="ORF">DNFV4_00524</name>
</gene>
<evidence type="ECO:0000313" key="2">
    <source>
        <dbReference type="EMBL" id="CAI4030100.1"/>
    </source>
</evidence>
<organism evidence="2 3">
    <name type="scientific">Nitrospira tepida</name>
    <dbReference type="NCBI Taxonomy" id="2973512"/>
    <lineage>
        <taxon>Bacteria</taxon>
        <taxon>Pseudomonadati</taxon>
        <taxon>Nitrospirota</taxon>
        <taxon>Nitrospiria</taxon>
        <taxon>Nitrospirales</taxon>
        <taxon>Nitrospiraceae</taxon>
        <taxon>Nitrospira</taxon>
    </lineage>
</organism>
<accession>A0AA86MWC4</accession>